<feature type="domain" description="Aminotransferase class V" evidence="1">
    <location>
        <begin position="114"/>
        <end position="303"/>
    </location>
</feature>
<dbReference type="EMBL" id="CP108110">
    <property type="protein sequence ID" value="WUQ87179.1"/>
    <property type="molecule type" value="Genomic_DNA"/>
</dbReference>
<dbReference type="GO" id="GO:0008483">
    <property type="term" value="F:transaminase activity"/>
    <property type="evidence" value="ECO:0007669"/>
    <property type="project" value="UniProtKB-KW"/>
</dbReference>
<name>A0ABZ1UAR8_9ACTN</name>
<dbReference type="InterPro" id="IPR000192">
    <property type="entry name" value="Aminotrans_V_dom"/>
</dbReference>
<keyword evidence="2" id="KW-0032">Aminotransferase</keyword>
<keyword evidence="2" id="KW-0808">Transferase</keyword>
<dbReference type="Pfam" id="PF00266">
    <property type="entry name" value="Aminotran_5"/>
    <property type="match status" value="1"/>
</dbReference>
<proteinExistence type="predicted"/>
<evidence type="ECO:0000259" key="1">
    <source>
        <dbReference type="Pfam" id="PF00266"/>
    </source>
</evidence>
<evidence type="ECO:0000313" key="3">
    <source>
        <dbReference type="Proteomes" id="UP001432222"/>
    </source>
</evidence>
<dbReference type="InterPro" id="IPR015424">
    <property type="entry name" value="PyrdxlP-dep_Trfase"/>
</dbReference>
<accession>A0ABZ1UAR8</accession>
<dbReference type="InterPro" id="IPR015422">
    <property type="entry name" value="PyrdxlP-dep_Trfase_small"/>
</dbReference>
<sequence length="410" mass="41236">MPEYLKKFAEPFGYLDFARFGPVSEPVRRVLLREADRLHRHGWDALESLDADTAAAARTAGGLLGCAPHEIAFVGSTSHGLFAAAHAVGAGAGAVGGTGVVGGAASGGTTGGSAPDGTVLVARNDFPGAVYPWLRAADNGGLTVRQIEGPVTADLVRDHLDDRVRAVAVCAVDAATGYRAPLAAIKELIGPDRILVVDAVQALGAVEFAADAADVLAAGGQKWLRAGWGAAVLMVRDRIADRIGPGLSGWSGVVDPIDAPAHPCPPRPGAVAHTLTNPDGPAVAALGAALALVREEGAGRIEARIGEVLGGLLAAARAAGAETGGGPTADAPYGSYRGAGDPAADGSGIARLRLPGADPVVVHRALTAAGLATTLRAGWIRLSPHASTDPGTAELLGETLAHVRRGARTA</sequence>
<dbReference type="Gene3D" id="3.40.640.10">
    <property type="entry name" value="Type I PLP-dependent aspartate aminotransferase-like (Major domain)"/>
    <property type="match status" value="2"/>
</dbReference>
<reference evidence="2" key="1">
    <citation type="submission" date="2022-10" db="EMBL/GenBank/DDBJ databases">
        <title>The complete genomes of actinobacterial strains from the NBC collection.</title>
        <authorList>
            <person name="Joergensen T.S."/>
            <person name="Alvarez Arevalo M."/>
            <person name="Sterndorff E.B."/>
            <person name="Faurdal D."/>
            <person name="Vuksanovic O."/>
            <person name="Mourched A.-S."/>
            <person name="Charusanti P."/>
            <person name="Shaw S."/>
            <person name="Blin K."/>
            <person name="Weber T."/>
        </authorList>
    </citation>
    <scope>NUCLEOTIDE SEQUENCE</scope>
    <source>
        <strain evidence="2">NBC_00222</strain>
    </source>
</reference>
<dbReference type="PANTHER" id="PTHR43586:SF15">
    <property type="entry name" value="BLR3095 PROTEIN"/>
    <property type="match status" value="1"/>
</dbReference>
<dbReference type="InterPro" id="IPR015421">
    <property type="entry name" value="PyrdxlP-dep_Trfase_major"/>
</dbReference>
<dbReference type="SUPFAM" id="SSF53383">
    <property type="entry name" value="PLP-dependent transferases"/>
    <property type="match status" value="1"/>
</dbReference>
<keyword evidence="3" id="KW-1185">Reference proteome</keyword>
<evidence type="ECO:0000313" key="2">
    <source>
        <dbReference type="EMBL" id="WUQ87179.1"/>
    </source>
</evidence>
<dbReference type="PANTHER" id="PTHR43586">
    <property type="entry name" value="CYSTEINE DESULFURASE"/>
    <property type="match status" value="1"/>
</dbReference>
<gene>
    <name evidence="2" type="ORF">OHA16_32010</name>
</gene>
<dbReference type="RefSeq" id="WP_328957740.1">
    <property type="nucleotide sequence ID" value="NZ_CP108110.1"/>
</dbReference>
<dbReference type="Proteomes" id="UP001432222">
    <property type="component" value="Chromosome"/>
</dbReference>
<organism evidence="2 3">
    <name type="scientific">Kitasatospora purpeofusca</name>
    <dbReference type="NCBI Taxonomy" id="67352"/>
    <lineage>
        <taxon>Bacteria</taxon>
        <taxon>Bacillati</taxon>
        <taxon>Actinomycetota</taxon>
        <taxon>Actinomycetes</taxon>
        <taxon>Kitasatosporales</taxon>
        <taxon>Streptomycetaceae</taxon>
        <taxon>Kitasatospora</taxon>
    </lineage>
</organism>
<dbReference type="Gene3D" id="3.90.1150.10">
    <property type="entry name" value="Aspartate Aminotransferase, domain 1"/>
    <property type="match status" value="2"/>
</dbReference>
<protein>
    <submittedName>
        <fullName evidence="2">Aminotransferase class V-fold PLP-dependent enzyme</fullName>
    </submittedName>
</protein>